<dbReference type="EMBL" id="DF968135">
    <property type="protein sequence ID" value="GAP05120.1"/>
    <property type="molecule type" value="Genomic_DNA"/>
</dbReference>
<name>A0A3F3HEF0_9LACO</name>
<organism evidence="1">
    <name type="scientific">Fructobacillus tropaeoli</name>
    <dbReference type="NCBI Taxonomy" id="709323"/>
    <lineage>
        <taxon>Bacteria</taxon>
        <taxon>Bacillati</taxon>
        <taxon>Bacillota</taxon>
        <taxon>Bacilli</taxon>
        <taxon>Lactobacillales</taxon>
        <taxon>Lactobacillaceae</taxon>
        <taxon>Fructobacillus</taxon>
    </lineage>
</organism>
<reference evidence="1" key="1">
    <citation type="journal article" date="2015" name="BMC Genomics">
        <title>Comparative genomics of Fructobacillus spp. and Leuconostoc spp. reveals niche-specific evolution of Fructobacillus spp.</title>
        <authorList>
            <person name="Endo A."/>
            <person name="Tanizawa Y."/>
            <person name="Tanaka N."/>
            <person name="Maeno S."/>
            <person name="Kumar H."/>
            <person name="Shiwa Y."/>
            <person name="Okada S."/>
            <person name="Yoshikawa H."/>
            <person name="Dicks L."/>
            <person name="Nakagawa J."/>
            <person name="Arita M."/>
        </authorList>
    </citation>
    <scope>NUCLEOTIDE SEQUENCE [LARGE SCALE GENOMIC DNA]</scope>
    <source>
        <strain evidence="1">F214-1</strain>
    </source>
</reference>
<dbReference type="Proteomes" id="UP000064514">
    <property type="component" value="Unassembled WGS sequence"/>
</dbReference>
<proteinExistence type="predicted"/>
<dbReference type="AlphaFoldDB" id="A0A3F3HEF0"/>
<evidence type="ECO:0000313" key="1">
    <source>
        <dbReference type="EMBL" id="GAP05120.1"/>
    </source>
</evidence>
<sequence>MIPIAFIDTKLYTIKEIREELDGISYPTFKKYYRDNKKFPKAENKSKTHPLYLGVRLQNYFK</sequence>
<gene>
    <name evidence="1" type="ORF">FTRO_0580020</name>
</gene>
<accession>A0A3F3HEF0</accession>
<protein>
    <submittedName>
        <fullName evidence="1">Uncharacterized protein</fullName>
    </submittedName>
</protein>